<evidence type="ECO:0000313" key="4">
    <source>
        <dbReference type="EMBL" id="MCW6536258.1"/>
    </source>
</evidence>
<comment type="similarity">
    <text evidence="1">Belongs to the transglycosylase Slt family.</text>
</comment>
<dbReference type="Gene3D" id="1.10.530.10">
    <property type="match status" value="1"/>
</dbReference>
<dbReference type="Proteomes" id="UP001165565">
    <property type="component" value="Unassembled WGS sequence"/>
</dbReference>
<gene>
    <name evidence="4" type="ORF">NEE01_15880</name>
</gene>
<comment type="caution">
    <text evidence="4">The sequence shown here is derived from an EMBL/GenBank/DDBJ whole genome shotgun (WGS) entry which is preliminary data.</text>
</comment>
<organism evidence="4 5">
    <name type="scientific">Sphingomonas lycopersici</name>
    <dbReference type="NCBI Taxonomy" id="2951807"/>
    <lineage>
        <taxon>Bacteria</taxon>
        <taxon>Pseudomonadati</taxon>
        <taxon>Pseudomonadota</taxon>
        <taxon>Alphaproteobacteria</taxon>
        <taxon>Sphingomonadales</taxon>
        <taxon>Sphingomonadaceae</taxon>
        <taxon>Sphingomonas</taxon>
    </lineage>
</organism>
<dbReference type="PANTHER" id="PTHR37423">
    <property type="entry name" value="SOLUBLE LYTIC MUREIN TRANSGLYCOSYLASE-RELATED"/>
    <property type="match status" value="1"/>
</dbReference>
<dbReference type="AlphaFoldDB" id="A0AA41ZB11"/>
<dbReference type="PANTHER" id="PTHR37423:SF2">
    <property type="entry name" value="MEMBRANE-BOUND LYTIC MUREIN TRANSGLYCOSYLASE C"/>
    <property type="match status" value="1"/>
</dbReference>
<dbReference type="InterPro" id="IPR023346">
    <property type="entry name" value="Lysozyme-like_dom_sf"/>
</dbReference>
<feature type="domain" description="Transglycosylase SLT" evidence="3">
    <location>
        <begin position="1"/>
        <end position="80"/>
    </location>
</feature>
<evidence type="ECO:0000313" key="5">
    <source>
        <dbReference type="Proteomes" id="UP001165565"/>
    </source>
</evidence>
<name>A0AA41ZB11_9SPHN</name>
<reference evidence="4" key="1">
    <citation type="submission" date="2022-06" db="EMBL/GenBank/DDBJ databases">
        <title>Sphingomonas sp. nov. isolated from rhizosphere soil of tomato.</title>
        <authorList>
            <person name="Dong H."/>
            <person name="Gao R."/>
        </authorList>
    </citation>
    <scope>NUCLEOTIDE SEQUENCE</scope>
    <source>
        <strain evidence="4">MMSM24</strain>
    </source>
</reference>
<evidence type="ECO:0000259" key="3">
    <source>
        <dbReference type="Pfam" id="PF01464"/>
    </source>
</evidence>
<dbReference type="Pfam" id="PF01464">
    <property type="entry name" value="SLT"/>
    <property type="match status" value="1"/>
</dbReference>
<keyword evidence="5" id="KW-1185">Reference proteome</keyword>
<sequence>MRAESAGDTRAVSRKGAMGLMQIMPATWTALSARYALGADPFDVRANILAGTAYLREMVDRYGDFAAALAAYNAGPGRVDAHLIDGRALPAETRTYVARILPDAVGEHALLPLSAAPADRSTWRNAALFIERGDARATAGDATNVPPATGTPIAGERARELTVSAHSQRADRSGFGLFVERYEGAGR</sequence>
<proteinExistence type="inferred from homology"/>
<evidence type="ECO:0000256" key="1">
    <source>
        <dbReference type="ARBA" id="ARBA00007734"/>
    </source>
</evidence>
<dbReference type="SUPFAM" id="SSF53955">
    <property type="entry name" value="Lysozyme-like"/>
    <property type="match status" value="1"/>
</dbReference>
<protein>
    <submittedName>
        <fullName evidence="4">Lytic transglycosylase domain-containing protein</fullName>
    </submittedName>
</protein>
<evidence type="ECO:0000256" key="2">
    <source>
        <dbReference type="ARBA" id="ARBA00009387"/>
    </source>
</evidence>
<dbReference type="CDD" id="cd00254">
    <property type="entry name" value="LT-like"/>
    <property type="match status" value="1"/>
</dbReference>
<accession>A0AA41ZB11</accession>
<dbReference type="InterPro" id="IPR008258">
    <property type="entry name" value="Transglycosylase_SLT_dom_1"/>
</dbReference>
<dbReference type="EMBL" id="JANFAV010000012">
    <property type="protein sequence ID" value="MCW6536258.1"/>
    <property type="molecule type" value="Genomic_DNA"/>
</dbReference>
<comment type="similarity">
    <text evidence="2">Belongs to the virb1 family.</text>
</comment>